<evidence type="ECO:0000256" key="1">
    <source>
        <dbReference type="SAM" id="MobiDB-lite"/>
    </source>
</evidence>
<dbReference type="AlphaFoldDB" id="A0A7W8E4Z8"/>
<sequence>MQLEDKRVLLAAAALVTLLAAAMGAFAQAQPKRSLLALSKRDHTLSIVDADTLQVMAKAPVGPDPHEVIASDDGKTAYVSIYGGGRFHALSVIDLVGQKALPDIDTGALNGPHGLAFADDKVWFTAEGAKAIATYNPSTAQVEWIMGTGQDRTHMIYVARDEKHIYTTNVSSATVTVLELVTLPPMGPPPGMKPPPGMSQGGPPPGGNAPRMDWKETVIPVGRGDEGFDVTPDGTELWTANAQDGTLSVIDLTSKKVMATIAAKTFGANRLKFTPDGERAVISSLGDGDLVVYDVASRKEFKRVKIGHGASGILMDPVGNRVFVSCGPDNYVAVVDLKTLQVTGHVDVGGDPDGLAWAAQ</sequence>
<dbReference type="Proteomes" id="UP000540989">
    <property type="component" value="Unassembled WGS sequence"/>
</dbReference>
<dbReference type="InterPro" id="IPR010916">
    <property type="entry name" value="TonB_box_CS"/>
</dbReference>
<proteinExistence type="predicted"/>
<dbReference type="PANTHER" id="PTHR47197:SF3">
    <property type="entry name" value="DIHYDRO-HEME D1 DEHYDROGENASE"/>
    <property type="match status" value="1"/>
</dbReference>
<comment type="caution">
    <text evidence="3">The sequence shown here is derived from an EMBL/GenBank/DDBJ whole genome shotgun (WGS) entry which is preliminary data.</text>
</comment>
<dbReference type="EMBL" id="JACHIP010000005">
    <property type="protein sequence ID" value="MBB5059162.1"/>
    <property type="molecule type" value="Genomic_DNA"/>
</dbReference>
<dbReference type="SUPFAM" id="SSF50974">
    <property type="entry name" value="Nitrous oxide reductase, N-terminal domain"/>
    <property type="match status" value="1"/>
</dbReference>
<dbReference type="InterPro" id="IPR011045">
    <property type="entry name" value="N2O_reductase_N"/>
</dbReference>
<dbReference type="PROSITE" id="PS00430">
    <property type="entry name" value="TONB_DEPENDENT_REC_1"/>
    <property type="match status" value="1"/>
</dbReference>
<feature type="compositionally biased region" description="Pro residues" evidence="1">
    <location>
        <begin position="187"/>
        <end position="207"/>
    </location>
</feature>
<feature type="region of interest" description="Disordered" evidence="1">
    <location>
        <begin position="187"/>
        <end position="209"/>
    </location>
</feature>
<protein>
    <submittedName>
        <fullName evidence="3">YVTN family beta-propeller protein</fullName>
    </submittedName>
</protein>
<name>A0A7W8E4Z8_9BACT</name>
<gene>
    <name evidence="3" type="ORF">HDF16_003885</name>
</gene>
<organism evidence="3 4">
    <name type="scientific">Granulicella aggregans</name>
    <dbReference type="NCBI Taxonomy" id="474949"/>
    <lineage>
        <taxon>Bacteria</taxon>
        <taxon>Pseudomonadati</taxon>
        <taxon>Acidobacteriota</taxon>
        <taxon>Terriglobia</taxon>
        <taxon>Terriglobales</taxon>
        <taxon>Acidobacteriaceae</taxon>
        <taxon>Granulicella</taxon>
    </lineage>
</organism>
<evidence type="ECO:0000313" key="3">
    <source>
        <dbReference type="EMBL" id="MBB5059162.1"/>
    </source>
</evidence>
<evidence type="ECO:0000313" key="4">
    <source>
        <dbReference type="Proteomes" id="UP000540989"/>
    </source>
</evidence>
<dbReference type="Gene3D" id="2.130.10.10">
    <property type="entry name" value="YVTN repeat-like/Quinoprotein amine dehydrogenase"/>
    <property type="match status" value="2"/>
</dbReference>
<keyword evidence="2" id="KW-0732">Signal</keyword>
<dbReference type="SMART" id="SM00320">
    <property type="entry name" value="WD40"/>
    <property type="match status" value="3"/>
</dbReference>
<keyword evidence="4" id="KW-1185">Reference proteome</keyword>
<evidence type="ECO:0000256" key="2">
    <source>
        <dbReference type="SAM" id="SignalP"/>
    </source>
</evidence>
<dbReference type="RefSeq" id="WP_221312893.1">
    <property type="nucleotide sequence ID" value="NZ_JACHIP010000005.1"/>
</dbReference>
<feature type="signal peptide" evidence="2">
    <location>
        <begin position="1"/>
        <end position="27"/>
    </location>
</feature>
<dbReference type="InterPro" id="IPR015943">
    <property type="entry name" value="WD40/YVTN_repeat-like_dom_sf"/>
</dbReference>
<dbReference type="InterPro" id="IPR051200">
    <property type="entry name" value="Host-pathogen_enzymatic-act"/>
</dbReference>
<dbReference type="PANTHER" id="PTHR47197">
    <property type="entry name" value="PROTEIN NIRF"/>
    <property type="match status" value="1"/>
</dbReference>
<reference evidence="3 4" key="1">
    <citation type="submission" date="2020-08" db="EMBL/GenBank/DDBJ databases">
        <title>Genomic Encyclopedia of Type Strains, Phase IV (KMG-V): Genome sequencing to study the core and pangenomes of soil and plant-associated prokaryotes.</title>
        <authorList>
            <person name="Whitman W."/>
        </authorList>
    </citation>
    <scope>NUCLEOTIDE SEQUENCE [LARGE SCALE GENOMIC DNA]</scope>
    <source>
        <strain evidence="3 4">M8UP14</strain>
    </source>
</reference>
<accession>A0A7W8E4Z8</accession>
<feature type="chain" id="PRO_5031147490" evidence="2">
    <location>
        <begin position="28"/>
        <end position="360"/>
    </location>
</feature>
<dbReference type="InterPro" id="IPR001680">
    <property type="entry name" value="WD40_rpt"/>
</dbReference>